<dbReference type="STRING" id="5722.A2EWI1"/>
<dbReference type="KEGG" id="tva:4760848"/>
<dbReference type="AlphaFoldDB" id="A2EWI1"/>
<dbReference type="EMBL" id="DS113518">
    <property type="protein sequence ID" value="EAY03008.1"/>
    <property type="molecule type" value="Genomic_DNA"/>
</dbReference>
<reference evidence="3" key="1">
    <citation type="submission" date="2006-10" db="EMBL/GenBank/DDBJ databases">
        <authorList>
            <person name="Amadeo P."/>
            <person name="Zhao Q."/>
            <person name="Wortman J."/>
            <person name="Fraser-Liggett C."/>
            <person name="Carlton J."/>
        </authorList>
    </citation>
    <scope>NUCLEOTIDE SEQUENCE</scope>
    <source>
        <strain evidence="3">G3</strain>
    </source>
</reference>
<dbReference type="InterPro" id="IPR015943">
    <property type="entry name" value="WD40/YVTN_repeat-like_dom_sf"/>
</dbReference>
<dbReference type="Gene3D" id="2.130.10.10">
    <property type="entry name" value="YVTN repeat-like/Quinoprotein amine dehydrogenase"/>
    <property type="match status" value="1"/>
</dbReference>
<dbReference type="PROSITE" id="PS51746">
    <property type="entry name" value="PPM_2"/>
    <property type="match status" value="1"/>
</dbReference>
<evidence type="ECO:0000313" key="3">
    <source>
        <dbReference type="EMBL" id="EAY03008.1"/>
    </source>
</evidence>
<feature type="domain" description="PPM-type phosphatase" evidence="2">
    <location>
        <begin position="471"/>
        <end position="701"/>
    </location>
</feature>
<dbReference type="InterPro" id="IPR001932">
    <property type="entry name" value="PPM-type_phosphatase-like_dom"/>
</dbReference>
<organism evidence="3 4">
    <name type="scientific">Trichomonas vaginalis (strain ATCC PRA-98 / G3)</name>
    <dbReference type="NCBI Taxonomy" id="412133"/>
    <lineage>
        <taxon>Eukaryota</taxon>
        <taxon>Metamonada</taxon>
        <taxon>Parabasalia</taxon>
        <taxon>Trichomonadida</taxon>
        <taxon>Trichomonadidae</taxon>
        <taxon>Trichomonas</taxon>
    </lineage>
</organism>
<protein>
    <submittedName>
        <fullName evidence="3">Protein phosphatase 2C, putative</fullName>
    </submittedName>
</protein>
<dbReference type="Gene3D" id="3.10.20.870">
    <property type="entry name" value="PFU (PLAA family ubiquitin binding), C-terminal domain"/>
    <property type="match status" value="1"/>
</dbReference>
<dbReference type="Pfam" id="PF00481">
    <property type="entry name" value="PP2C"/>
    <property type="match status" value="1"/>
</dbReference>
<dbReference type="GO" id="GO:0007165">
    <property type="term" value="P:signal transduction"/>
    <property type="evidence" value="ECO:0000318"/>
    <property type="project" value="GO_Central"/>
</dbReference>
<dbReference type="SMART" id="SM00320">
    <property type="entry name" value="WD40"/>
    <property type="match status" value="3"/>
</dbReference>
<dbReference type="InParanoid" id="A2EWI1"/>
<dbReference type="eggNOG" id="KOG0301">
    <property type="taxonomic scope" value="Eukaryota"/>
</dbReference>
<dbReference type="SUPFAM" id="SSF81606">
    <property type="entry name" value="PP2C-like"/>
    <property type="match status" value="1"/>
</dbReference>
<dbReference type="Pfam" id="PF00400">
    <property type="entry name" value="WD40"/>
    <property type="match status" value="1"/>
</dbReference>
<feature type="domain" description="PFU" evidence="1">
    <location>
        <begin position="355"/>
        <end position="458"/>
    </location>
</feature>
<dbReference type="VEuPathDB" id="TrichDB:TVAGG3_0877250"/>
<dbReference type="RefSeq" id="XP_001315231.1">
    <property type="nucleotide sequence ID" value="XM_001315196.1"/>
</dbReference>
<keyword evidence="4" id="KW-1185">Reference proteome</keyword>
<gene>
    <name evidence="3" type="ORF">TVAG_325800</name>
</gene>
<dbReference type="SMR" id="A2EWI1"/>
<accession>A2EWI1</accession>
<dbReference type="CDD" id="cd00143">
    <property type="entry name" value="PP2Cc"/>
    <property type="match status" value="1"/>
</dbReference>
<dbReference type="InterPro" id="IPR038122">
    <property type="entry name" value="PFU_sf"/>
</dbReference>
<dbReference type="SUPFAM" id="SSF50978">
    <property type="entry name" value="WD40 repeat-like"/>
    <property type="match status" value="1"/>
</dbReference>
<proteinExistence type="predicted"/>
<dbReference type="PANTHER" id="PTHR47992">
    <property type="entry name" value="PROTEIN PHOSPHATASE"/>
    <property type="match status" value="1"/>
</dbReference>
<evidence type="ECO:0000313" key="4">
    <source>
        <dbReference type="Proteomes" id="UP000001542"/>
    </source>
</evidence>
<dbReference type="FunFam" id="3.60.40.10:FF:000035">
    <property type="entry name" value="Leucine rich repeat protein phosphatase 2c domain containing protein"/>
    <property type="match status" value="1"/>
</dbReference>
<dbReference type="InterPro" id="IPR001680">
    <property type="entry name" value="WD40_rpt"/>
</dbReference>
<dbReference type="OrthoDB" id="10264738at2759"/>
<dbReference type="Proteomes" id="UP000001542">
    <property type="component" value="Unassembled WGS sequence"/>
</dbReference>
<dbReference type="PROSITE" id="PS51394">
    <property type="entry name" value="PFU"/>
    <property type="match status" value="1"/>
</dbReference>
<dbReference type="VEuPathDB" id="TrichDB:TVAG_325800"/>
<sequence>MEVKVALSSEIHATDASVRCMKTFTYSGVGYLAVGDYNDFLTIIKCNQAELVKVKSLKAHSLSLSSVYWQEPSNTYPEGVFLTSGFDGLIKFWALSDLASDQNDINPIRTLNIHHSTVSCTYITDSGKVLSSSWDKTLKLTSSDGTTVTIYHENDQIVCATQTDFGYIACGKSCTITLVDDNGNILCKVEHAHKINIRQVRYYKQTKSLYTIGDDGFLTEWIVNSSEIKKKRTLKISNEYIYHFNMKQNQIVIGGEDHCVFIVDKMHWVIRDVIALQSTIWAQVYLPNQDLAIATEDGYVRTFTHNITRRAPQERQKQFAEEVANTVLWIPSLQSTKINSLPENTNALEAVPGTLYAIKDKNDIRIVTYSKSQKWIRIGKLRHQRTKLTYKDKQYDVGFDFDIGNGKQKTIYLNYNDSPFVVASSFVIEHKLDPSLIPRVEAAIIQNYEPLLTRKLTNDHQEKSGILGPLSYGVAAMCGRRDTMEDAHFCLEEAPNVYCFGIFDGHGGNGASNYCSERLPYTIRSNRCQGNFYKVMFPLVQNVMAKQFYTCGTTVLVSSFVNGILSVANLGDTRCVLCRQTPQRMSVDHRASLPEETKYVEEKGGKVINGRIMGSLQVSRALGDGLFKDYVNTEPSYMEERLVPGDRVIMACDGIWDVLSDEEASEIVRNSDSPLKAAKQVRDEAFNRGSNDNLSVIVIFTKHD</sequence>
<dbReference type="InterPro" id="IPR036457">
    <property type="entry name" value="PPM-type-like_dom_sf"/>
</dbReference>
<dbReference type="InterPro" id="IPR015655">
    <property type="entry name" value="PP2C"/>
</dbReference>
<name>A2EWI1_TRIV3</name>
<dbReference type="Pfam" id="PF09070">
    <property type="entry name" value="PFU"/>
    <property type="match status" value="1"/>
</dbReference>
<dbReference type="SMART" id="SM00331">
    <property type="entry name" value="PP2C_SIG"/>
    <property type="match status" value="1"/>
</dbReference>
<dbReference type="GO" id="GO:0004722">
    <property type="term" value="F:protein serine/threonine phosphatase activity"/>
    <property type="evidence" value="ECO:0000318"/>
    <property type="project" value="GO_Central"/>
</dbReference>
<evidence type="ECO:0000259" key="2">
    <source>
        <dbReference type="PROSITE" id="PS51746"/>
    </source>
</evidence>
<reference evidence="3" key="2">
    <citation type="journal article" date="2007" name="Science">
        <title>Draft genome sequence of the sexually transmitted pathogen Trichomonas vaginalis.</title>
        <authorList>
            <person name="Carlton J.M."/>
            <person name="Hirt R.P."/>
            <person name="Silva J.C."/>
            <person name="Delcher A.L."/>
            <person name="Schatz M."/>
            <person name="Zhao Q."/>
            <person name="Wortman J.R."/>
            <person name="Bidwell S.L."/>
            <person name="Alsmark U.C.M."/>
            <person name="Besteiro S."/>
            <person name="Sicheritz-Ponten T."/>
            <person name="Noel C.J."/>
            <person name="Dacks J.B."/>
            <person name="Foster P.G."/>
            <person name="Simillion C."/>
            <person name="Van de Peer Y."/>
            <person name="Miranda-Saavedra D."/>
            <person name="Barton G.J."/>
            <person name="Westrop G.D."/>
            <person name="Mueller S."/>
            <person name="Dessi D."/>
            <person name="Fiori P.L."/>
            <person name="Ren Q."/>
            <person name="Paulsen I."/>
            <person name="Zhang H."/>
            <person name="Bastida-Corcuera F.D."/>
            <person name="Simoes-Barbosa A."/>
            <person name="Brown M.T."/>
            <person name="Hayes R.D."/>
            <person name="Mukherjee M."/>
            <person name="Okumura C.Y."/>
            <person name="Schneider R."/>
            <person name="Smith A.J."/>
            <person name="Vanacova S."/>
            <person name="Villalvazo M."/>
            <person name="Haas B.J."/>
            <person name="Pertea M."/>
            <person name="Feldblyum T.V."/>
            <person name="Utterback T.R."/>
            <person name="Shu C.L."/>
            <person name="Osoegawa K."/>
            <person name="de Jong P.J."/>
            <person name="Hrdy I."/>
            <person name="Horvathova L."/>
            <person name="Zubacova Z."/>
            <person name="Dolezal P."/>
            <person name="Malik S.B."/>
            <person name="Logsdon J.M. Jr."/>
            <person name="Henze K."/>
            <person name="Gupta A."/>
            <person name="Wang C.C."/>
            <person name="Dunne R.L."/>
            <person name="Upcroft J.A."/>
            <person name="Upcroft P."/>
            <person name="White O."/>
            <person name="Salzberg S.L."/>
            <person name="Tang P."/>
            <person name="Chiu C.-H."/>
            <person name="Lee Y.-S."/>
            <person name="Embley T.M."/>
            <person name="Coombs G.H."/>
            <person name="Mottram J.C."/>
            <person name="Tachezy J."/>
            <person name="Fraser-Liggett C.M."/>
            <person name="Johnson P.J."/>
        </authorList>
    </citation>
    <scope>NUCLEOTIDE SEQUENCE [LARGE SCALE GENOMIC DNA]</scope>
    <source>
        <strain evidence="3">G3</strain>
    </source>
</reference>
<dbReference type="SMART" id="SM00332">
    <property type="entry name" value="PP2Cc"/>
    <property type="match status" value="1"/>
</dbReference>
<dbReference type="InterPro" id="IPR036322">
    <property type="entry name" value="WD40_repeat_dom_sf"/>
</dbReference>
<dbReference type="eggNOG" id="KOG0698">
    <property type="taxonomic scope" value="Eukaryota"/>
</dbReference>
<dbReference type="InterPro" id="IPR015155">
    <property type="entry name" value="PFU"/>
</dbReference>
<dbReference type="Gene3D" id="3.60.40.10">
    <property type="entry name" value="PPM-type phosphatase domain"/>
    <property type="match status" value="1"/>
</dbReference>
<dbReference type="FunFam" id="2.130.10.10:FF:001905">
    <property type="entry name" value="Protein phosphatase 2C, putative"/>
    <property type="match status" value="1"/>
</dbReference>
<evidence type="ECO:0000259" key="1">
    <source>
        <dbReference type="PROSITE" id="PS51394"/>
    </source>
</evidence>